<accession>A0A9Q3D9U0</accession>
<evidence type="ECO:0008006" key="3">
    <source>
        <dbReference type="Google" id="ProtNLM"/>
    </source>
</evidence>
<keyword evidence="2" id="KW-1185">Reference proteome</keyword>
<dbReference type="Proteomes" id="UP000765509">
    <property type="component" value="Unassembled WGS sequence"/>
</dbReference>
<sequence length="87" mass="10081">MGKLTKEVAPRDNYKAAALKTPSMKAPGSFDGTPAHKWRGLIQFCQLIFHNDPENFFHDRNKVLYSASFLTGRAEKWIEPFPFQYFQ</sequence>
<dbReference type="EMBL" id="AVOT02014456">
    <property type="protein sequence ID" value="MBW0497913.1"/>
    <property type="molecule type" value="Genomic_DNA"/>
</dbReference>
<name>A0A9Q3D9U0_9BASI</name>
<evidence type="ECO:0000313" key="1">
    <source>
        <dbReference type="EMBL" id="MBW0497913.1"/>
    </source>
</evidence>
<gene>
    <name evidence="1" type="ORF">O181_037628</name>
</gene>
<dbReference type="AlphaFoldDB" id="A0A9Q3D9U0"/>
<reference evidence="1" key="1">
    <citation type="submission" date="2021-03" db="EMBL/GenBank/DDBJ databases">
        <title>Draft genome sequence of rust myrtle Austropuccinia psidii MF-1, a brazilian biotype.</title>
        <authorList>
            <person name="Quecine M.C."/>
            <person name="Pachon D.M.R."/>
            <person name="Bonatelli M.L."/>
            <person name="Correr F.H."/>
            <person name="Franceschini L.M."/>
            <person name="Leite T.F."/>
            <person name="Margarido G.R.A."/>
            <person name="Almeida C.A."/>
            <person name="Ferrarezi J.A."/>
            <person name="Labate C.A."/>
        </authorList>
    </citation>
    <scope>NUCLEOTIDE SEQUENCE</scope>
    <source>
        <strain evidence="1">MF-1</strain>
    </source>
</reference>
<organism evidence="1 2">
    <name type="scientific">Austropuccinia psidii MF-1</name>
    <dbReference type="NCBI Taxonomy" id="1389203"/>
    <lineage>
        <taxon>Eukaryota</taxon>
        <taxon>Fungi</taxon>
        <taxon>Dikarya</taxon>
        <taxon>Basidiomycota</taxon>
        <taxon>Pucciniomycotina</taxon>
        <taxon>Pucciniomycetes</taxon>
        <taxon>Pucciniales</taxon>
        <taxon>Sphaerophragmiaceae</taxon>
        <taxon>Austropuccinia</taxon>
    </lineage>
</organism>
<protein>
    <recommendedName>
        <fullName evidence="3">DUF4939 domain-containing protein</fullName>
    </recommendedName>
</protein>
<dbReference type="OrthoDB" id="2514346at2759"/>
<comment type="caution">
    <text evidence="1">The sequence shown here is derived from an EMBL/GenBank/DDBJ whole genome shotgun (WGS) entry which is preliminary data.</text>
</comment>
<proteinExistence type="predicted"/>
<evidence type="ECO:0000313" key="2">
    <source>
        <dbReference type="Proteomes" id="UP000765509"/>
    </source>
</evidence>